<comment type="caution">
    <text evidence="1">The sequence shown here is derived from an EMBL/GenBank/DDBJ whole genome shotgun (WGS) entry which is preliminary data.</text>
</comment>
<evidence type="ECO:0000313" key="2">
    <source>
        <dbReference type="Proteomes" id="UP001252613"/>
    </source>
</evidence>
<dbReference type="AlphaFoldDB" id="A0AAW8M8B1"/>
<accession>A0AAW8M8B1</accession>
<evidence type="ECO:0008006" key="3">
    <source>
        <dbReference type="Google" id="ProtNLM"/>
    </source>
</evidence>
<dbReference type="EMBL" id="JAVDVC010000004">
    <property type="protein sequence ID" value="MDR6958201.1"/>
    <property type="molecule type" value="Genomic_DNA"/>
</dbReference>
<gene>
    <name evidence="1" type="ORF">J2W43_002183</name>
</gene>
<dbReference type="RefSeq" id="WP_310359994.1">
    <property type="nucleotide sequence ID" value="NZ_JAVDVC010000004.1"/>
</dbReference>
<reference evidence="1" key="1">
    <citation type="submission" date="2023-07" db="EMBL/GenBank/DDBJ databases">
        <title>Sorghum-associated microbial communities from plants grown in Nebraska, USA.</title>
        <authorList>
            <person name="Schachtman D."/>
        </authorList>
    </citation>
    <scope>NUCLEOTIDE SEQUENCE</scope>
    <source>
        <strain evidence="1">3432</strain>
    </source>
</reference>
<organism evidence="1 2">
    <name type="scientific">Pseudomonas brassicacearum</name>
    <dbReference type="NCBI Taxonomy" id="930166"/>
    <lineage>
        <taxon>Bacteria</taxon>
        <taxon>Pseudomonadati</taxon>
        <taxon>Pseudomonadota</taxon>
        <taxon>Gammaproteobacteria</taxon>
        <taxon>Pseudomonadales</taxon>
        <taxon>Pseudomonadaceae</taxon>
        <taxon>Pseudomonas</taxon>
    </lineage>
</organism>
<evidence type="ECO:0000313" key="1">
    <source>
        <dbReference type="EMBL" id="MDR6958201.1"/>
    </source>
</evidence>
<sequence>MNNPQPRMRMLDGFNEGWIDFVVTPRRGSTSLETVLNGLIERLS</sequence>
<name>A0AAW8M8B1_9PSED</name>
<protein>
    <recommendedName>
        <fullName evidence="3">LysR family transcriptional regulator</fullName>
    </recommendedName>
</protein>
<dbReference type="Proteomes" id="UP001252613">
    <property type="component" value="Unassembled WGS sequence"/>
</dbReference>
<proteinExistence type="predicted"/>